<sequence>MLGNITNGDAFHLDFFAKVADYPIIGSMLLIYRRAIIKNFYHGEALKKPSLSLDDSAV</sequence>
<reference evidence="1" key="1">
    <citation type="submission" date="2015-05" db="EMBL/GenBank/DDBJ databases">
        <authorList>
            <person name="Rattei Thomas"/>
        </authorList>
    </citation>
    <scope>NUCLEOTIDE SEQUENCE</scope>
    <source>
        <strain evidence="1">DC9</strain>
    </source>
</reference>
<dbReference type="EMBL" id="LN847049">
    <property type="protein sequence ID" value="CRI42535.1"/>
    <property type="molecule type" value="Genomic_DNA"/>
</dbReference>
<dbReference type="AlphaFoldDB" id="A0A0F7WQL4"/>
<evidence type="ECO:0000313" key="1">
    <source>
        <dbReference type="EMBL" id="CRI42535.1"/>
    </source>
</evidence>
<gene>
    <name evidence="1" type="ORF">BN1224_DC9_BS_00180</name>
</gene>
<proteinExistence type="predicted"/>
<protein>
    <submittedName>
        <fullName evidence="1">Uncharacterized protein</fullName>
    </submittedName>
</protein>
<organism evidence="1">
    <name type="scientific">Chlamydia pneumoniae</name>
    <name type="common">Chlamydophila pneumoniae</name>
    <dbReference type="NCBI Taxonomy" id="83558"/>
    <lineage>
        <taxon>Bacteria</taxon>
        <taxon>Pseudomonadati</taxon>
        <taxon>Chlamydiota</taxon>
        <taxon>Chlamydiia</taxon>
        <taxon>Chlamydiales</taxon>
        <taxon>Chlamydiaceae</taxon>
        <taxon>Chlamydia/Chlamydophila group</taxon>
        <taxon>Chlamydia</taxon>
    </lineage>
</organism>
<name>A0A0F7WQL4_CHLPN</name>
<accession>A0A0F7WQL4</accession>